<dbReference type="NCBIfam" id="TIGR00756">
    <property type="entry name" value="PPR"/>
    <property type="match status" value="1"/>
</dbReference>
<dbReference type="SUPFAM" id="SSF49879">
    <property type="entry name" value="SMAD/FHA domain"/>
    <property type="match status" value="1"/>
</dbReference>
<reference evidence="4" key="1">
    <citation type="journal article" date="2022" name="Plant J.">
        <title>Strategies of tolerance reflected in two North American maple genomes.</title>
        <authorList>
            <person name="McEvoy S.L."/>
            <person name="Sezen U.U."/>
            <person name="Trouern-Trend A."/>
            <person name="McMahon S.M."/>
            <person name="Schaberg P.G."/>
            <person name="Yang J."/>
            <person name="Wegrzyn J.L."/>
            <person name="Swenson N.G."/>
        </authorList>
    </citation>
    <scope>NUCLEOTIDE SEQUENCE</scope>
    <source>
        <strain evidence="4">NS2018</strain>
    </source>
</reference>
<keyword evidence="1" id="KW-0677">Repeat</keyword>
<feature type="region of interest" description="Disordered" evidence="2">
    <location>
        <begin position="287"/>
        <end position="316"/>
    </location>
</feature>
<accession>A0AA39VZF3</accession>
<reference evidence="4" key="2">
    <citation type="submission" date="2023-06" db="EMBL/GenBank/DDBJ databases">
        <authorList>
            <person name="Swenson N.G."/>
            <person name="Wegrzyn J.L."/>
            <person name="Mcevoy S.L."/>
        </authorList>
    </citation>
    <scope>NUCLEOTIDE SEQUENCE</scope>
    <source>
        <strain evidence="4">NS2018</strain>
        <tissue evidence="4">Leaf</tissue>
    </source>
</reference>
<comment type="caution">
    <text evidence="4">The sequence shown here is derived from an EMBL/GenBank/DDBJ whole genome shotgun (WGS) entry which is preliminary data.</text>
</comment>
<dbReference type="AlphaFoldDB" id="A0AA39VZF3"/>
<dbReference type="Pfam" id="PF01535">
    <property type="entry name" value="PPR"/>
    <property type="match status" value="2"/>
</dbReference>
<sequence length="659" mass="74460">MEPPLPNLMLFIVQGPRSGETLEFKPGSVIRIGRIKRGNTFSISEDAIATKHLVIDFRSGKWTIEGLDSSNGTILNTSYLSPNSPVDLHDNDNFEIGKETVITVKFKAAIKEDSVLRRNPRRQVNARVTRSQTRKEELVENLEVKCEVVKNEGIVTRKGRGRGKNLQEISPESGLLQVESNENLKLEQVASGGDVEGKKSAMKCEEVMEKSSKMTGRGRGRGWMRNSPEIPPESSEVEVKNNEKLRSEELVGGRDVVDTVEIEVNRDIADSSNNTEDNVVYRGVKESGDQVEERVESDVNRDGNTAGVKVGSGVEDNGPNLEKMTLGEWFGYMEVYFPEQIVEATEEMIEGMRRKAERLHDYMRQRKMEKVNRWRVGNGESIRAFCDPWLPRLVSFKPISALPVEDVKVSSLILESRPAWDMTKQNDFEFVCIVLWMIQRNRNSVIFNSSSKSADEVLGGASNFLSEFHSTKRVLIFEEGVLLLLLACKLGEVKEAVDVWNEMEASGFSAGIDSFVVMIHGFLGQGCLVEACESFKEMVGRVLLSAPQSGTLKELLNSMLRAEKLELAKDVWSCILTKGCELNVYAWTIWIHSLFSKRQLAAEIAEKVRKMADEREITFKMYKRRGERDLKEKFMEKKDGKRRARRCQWGGGRGKDKIL</sequence>
<dbReference type="InterPro" id="IPR011990">
    <property type="entry name" value="TPR-like_helical_dom_sf"/>
</dbReference>
<evidence type="ECO:0000313" key="4">
    <source>
        <dbReference type="EMBL" id="KAK0604119.1"/>
    </source>
</evidence>
<feature type="region of interest" description="Disordered" evidence="2">
    <location>
        <begin position="196"/>
        <end position="241"/>
    </location>
</feature>
<evidence type="ECO:0000259" key="3">
    <source>
        <dbReference type="PROSITE" id="PS50006"/>
    </source>
</evidence>
<dbReference type="InterPro" id="IPR000253">
    <property type="entry name" value="FHA_dom"/>
</dbReference>
<dbReference type="InterPro" id="IPR002885">
    <property type="entry name" value="PPR_rpt"/>
</dbReference>
<dbReference type="PROSITE" id="PS50006">
    <property type="entry name" value="FHA_DOMAIN"/>
    <property type="match status" value="1"/>
</dbReference>
<dbReference type="InterPro" id="IPR008984">
    <property type="entry name" value="SMAD_FHA_dom_sf"/>
</dbReference>
<evidence type="ECO:0000256" key="1">
    <source>
        <dbReference type="ARBA" id="ARBA00022737"/>
    </source>
</evidence>
<gene>
    <name evidence="4" type="ORF">LWI29_012224</name>
</gene>
<dbReference type="InterPro" id="IPR050923">
    <property type="entry name" value="Cell_Proc_Reg/RNA_Proc"/>
</dbReference>
<dbReference type="SMART" id="SM00240">
    <property type="entry name" value="FHA"/>
    <property type="match status" value="1"/>
</dbReference>
<organism evidence="4 5">
    <name type="scientific">Acer saccharum</name>
    <name type="common">Sugar maple</name>
    <dbReference type="NCBI Taxonomy" id="4024"/>
    <lineage>
        <taxon>Eukaryota</taxon>
        <taxon>Viridiplantae</taxon>
        <taxon>Streptophyta</taxon>
        <taxon>Embryophyta</taxon>
        <taxon>Tracheophyta</taxon>
        <taxon>Spermatophyta</taxon>
        <taxon>Magnoliopsida</taxon>
        <taxon>eudicotyledons</taxon>
        <taxon>Gunneridae</taxon>
        <taxon>Pentapetalae</taxon>
        <taxon>rosids</taxon>
        <taxon>malvids</taxon>
        <taxon>Sapindales</taxon>
        <taxon>Sapindaceae</taxon>
        <taxon>Hippocastanoideae</taxon>
        <taxon>Acereae</taxon>
        <taxon>Acer</taxon>
    </lineage>
</organism>
<feature type="domain" description="FHA" evidence="3">
    <location>
        <begin position="30"/>
        <end position="80"/>
    </location>
</feature>
<dbReference type="Gene3D" id="1.25.40.10">
    <property type="entry name" value="Tetratricopeptide repeat domain"/>
    <property type="match status" value="1"/>
</dbReference>
<evidence type="ECO:0000313" key="5">
    <source>
        <dbReference type="Proteomes" id="UP001168877"/>
    </source>
</evidence>
<evidence type="ECO:0000256" key="2">
    <source>
        <dbReference type="SAM" id="MobiDB-lite"/>
    </source>
</evidence>
<dbReference type="Gene3D" id="2.60.200.20">
    <property type="match status" value="1"/>
</dbReference>
<dbReference type="Pfam" id="PF00498">
    <property type="entry name" value="FHA"/>
    <property type="match status" value="1"/>
</dbReference>
<protein>
    <recommendedName>
        <fullName evidence="3">FHA domain-containing protein</fullName>
    </recommendedName>
</protein>
<proteinExistence type="predicted"/>
<feature type="compositionally biased region" description="Basic and acidic residues" evidence="2">
    <location>
        <begin position="287"/>
        <end position="301"/>
    </location>
</feature>
<dbReference type="EMBL" id="JAUESC010000002">
    <property type="protein sequence ID" value="KAK0604119.1"/>
    <property type="molecule type" value="Genomic_DNA"/>
</dbReference>
<name>A0AA39VZF3_ACESA</name>
<keyword evidence="5" id="KW-1185">Reference proteome</keyword>
<feature type="region of interest" description="Disordered" evidence="2">
    <location>
        <begin position="637"/>
        <end position="659"/>
    </location>
</feature>
<feature type="compositionally biased region" description="Basic and acidic residues" evidence="2">
    <location>
        <begin position="196"/>
        <end position="212"/>
    </location>
</feature>
<dbReference type="Proteomes" id="UP001168877">
    <property type="component" value="Unassembled WGS sequence"/>
</dbReference>
<dbReference type="PANTHER" id="PTHR23308">
    <property type="entry name" value="NUCLEAR INHIBITOR OF PROTEIN PHOSPHATASE-1"/>
    <property type="match status" value="1"/>
</dbReference>